<proteinExistence type="predicted"/>
<dbReference type="CDD" id="cd10931">
    <property type="entry name" value="CE4_u7"/>
    <property type="match status" value="1"/>
</dbReference>
<feature type="domain" description="DUF7033" evidence="1">
    <location>
        <begin position="115"/>
        <end position="201"/>
    </location>
</feature>
<dbReference type="InterPro" id="IPR011330">
    <property type="entry name" value="Glyco_hydro/deAcase_b/a-brl"/>
</dbReference>
<comment type="caution">
    <text evidence="2">The sequence shown here is derived from an EMBL/GenBank/DDBJ whole genome shotgun (WGS) entry which is preliminary data.</text>
</comment>
<dbReference type="AlphaFoldDB" id="A0A4Q8D2I2"/>
<dbReference type="RefSeq" id="WP_239016256.1">
    <property type="nucleotide sequence ID" value="NZ_SHLI01000001.1"/>
</dbReference>
<accession>A0A4Q8D2I2</accession>
<dbReference type="Proteomes" id="UP000292298">
    <property type="component" value="Unassembled WGS sequence"/>
</dbReference>
<dbReference type="EMBL" id="SHLI01000001">
    <property type="protein sequence ID" value="RZU99599.1"/>
    <property type="molecule type" value="Genomic_DNA"/>
</dbReference>
<reference evidence="2 3" key="1">
    <citation type="submission" date="2019-02" db="EMBL/GenBank/DDBJ databases">
        <title>Genomic Encyclopedia of Type Strains, Phase IV (KMG-IV): sequencing the most valuable type-strain genomes for metagenomic binning, comparative biology and taxonomic classification.</title>
        <authorList>
            <person name="Goeker M."/>
        </authorList>
    </citation>
    <scope>NUCLEOTIDE SEQUENCE [LARGE SCALE GENOMIC DNA]</scope>
    <source>
        <strain evidence="2 3">DSM 21056</strain>
    </source>
</reference>
<evidence type="ECO:0000313" key="3">
    <source>
        <dbReference type="Proteomes" id="UP000292298"/>
    </source>
</evidence>
<protein>
    <recommendedName>
        <fullName evidence="1">DUF7033 domain-containing protein</fullName>
    </recommendedName>
</protein>
<dbReference type="GO" id="GO:0005975">
    <property type="term" value="P:carbohydrate metabolic process"/>
    <property type="evidence" value="ECO:0007669"/>
    <property type="project" value="InterPro"/>
</dbReference>
<sequence>MLIVETPDTHVPERDYILNVLLGEFLGQFWTRKSAERRDVRITVAGQQGELLLPDTLLNTSEEAWLTIGSLPSRPLPRWDVRQLGEAVTVVEQIVPVIYGEAQPGIQRSQNNLRLPIDIFGSAFFMLSRYEELVVQDPDEHDRFPAWASLAYQEGFLERPIVDEYVEILWEAMRTLWPDLGRSKREPRTRVTCDVDSPFCFDGSVRRMVRRAGGDLLKRGSPGGAARTVVGSWLARRGDHRLDPHRNGLEFIMDVNEQVGRSVGFYFIAEKTDPRFDKPVSLDDPRIRSLFREIHARGHEIGLHPGYNTYRHPEAMAQSVETLRRVMADEGIEQAQIGGRQHFLRWETPTTARLWDENSLDYDSTLSYADRPGFRCGTCREYPLYDLEERRGLRLRERPLIVMECSVIADRYMALGYSNEALALMERYREICYQFGGDFSLLWHNSHLDSAADKRFYRRLVA</sequence>
<keyword evidence="3" id="KW-1185">Reference proteome</keyword>
<dbReference type="Pfam" id="PF23019">
    <property type="entry name" value="DUF7033"/>
    <property type="match status" value="1"/>
</dbReference>
<organism evidence="2 3">
    <name type="scientific">Spiribacter vilamensis</name>
    <dbReference type="NCBI Taxonomy" id="531306"/>
    <lineage>
        <taxon>Bacteria</taxon>
        <taxon>Pseudomonadati</taxon>
        <taxon>Pseudomonadota</taxon>
        <taxon>Gammaproteobacteria</taxon>
        <taxon>Chromatiales</taxon>
        <taxon>Ectothiorhodospiraceae</taxon>
        <taxon>Spiribacter</taxon>
    </lineage>
</organism>
<dbReference type="InterPro" id="IPR054297">
    <property type="entry name" value="DUF7033"/>
</dbReference>
<name>A0A4Q8D2I2_9GAMM</name>
<dbReference type="Gene3D" id="3.20.20.370">
    <property type="entry name" value="Glycoside hydrolase/deacetylase"/>
    <property type="match status" value="1"/>
</dbReference>
<evidence type="ECO:0000313" key="2">
    <source>
        <dbReference type="EMBL" id="RZU99599.1"/>
    </source>
</evidence>
<gene>
    <name evidence="2" type="ORF">EV698_1892</name>
</gene>
<evidence type="ECO:0000259" key="1">
    <source>
        <dbReference type="Pfam" id="PF23019"/>
    </source>
</evidence>
<dbReference type="SUPFAM" id="SSF88713">
    <property type="entry name" value="Glycoside hydrolase/deacetylase"/>
    <property type="match status" value="1"/>
</dbReference>